<feature type="region of interest" description="Disordered" evidence="4">
    <location>
        <begin position="360"/>
        <end position="387"/>
    </location>
</feature>
<keyword evidence="7" id="KW-1185">Reference proteome</keyword>
<keyword evidence="3" id="KW-0539">Nucleus</keyword>
<dbReference type="InterPro" id="IPR017923">
    <property type="entry name" value="TFIIS_N"/>
</dbReference>
<dbReference type="OrthoDB" id="21124at2759"/>
<dbReference type="AlphaFoldDB" id="A0A9P6NRD2"/>
<dbReference type="GO" id="GO:0016973">
    <property type="term" value="P:poly(A)+ mRNA export from nucleus"/>
    <property type="evidence" value="ECO:0007669"/>
    <property type="project" value="TreeGrafter"/>
</dbReference>
<evidence type="ECO:0000256" key="2">
    <source>
        <dbReference type="ARBA" id="ARBA00037992"/>
    </source>
</evidence>
<dbReference type="PROSITE" id="PS51319">
    <property type="entry name" value="TFIIS_N"/>
    <property type="match status" value="1"/>
</dbReference>
<proteinExistence type="inferred from homology"/>
<feature type="region of interest" description="Disordered" evidence="4">
    <location>
        <begin position="1"/>
        <end position="156"/>
    </location>
</feature>
<comment type="function">
    <text evidence="1">Transcription factor involved in RNA polymerase II transcription regulation. May function in both SPT15/TBP post-recruitment and recruitment steps of transcription.</text>
</comment>
<dbReference type="Gene3D" id="1.20.930.10">
    <property type="entry name" value="Conserved domain common to transcription factors TFIIS, elongin A, CRSP70"/>
    <property type="match status" value="1"/>
</dbReference>
<dbReference type="Proteomes" id="UP000886653">
    <property type="component" value="Unassembled WGS sequence"/>
</dbReference>
<dbReference type="GO" id="GO:0005634">
    <property type="term" value="C:nucleus"/>
    <property type="evidence" value="ECO:0007669"/>
    <property type="project" value="UniProtKB-SubCell"/>
</dbReference>
<dbReference type="PANTHER" id="PTHR46010:SF1">
    <property type="entry name" value="PROTEIN IWS1 HOMOLOG"/>
    <property type="match status" value="1"/>
</dbReference>
<name>A0A9P6NRD2_9BASI</name>
<feature type="compositionally biased region" description="Basic residues" evidence="4">
    <location>
        <begin position="137"/>
        <end position="147"/>
    </location>
</feature>
<gene>
    <name evidence="6" type="ORF">CROQUDRAFT_655311</name>
</gene>
<evidence type="ECO:0000313" key="6">
    <source>
        <dbReference type="EMBL" id="KAG0148160.1"/>
    </source>
</evidence>
<comment type="caution">
    <text evidence="6">The sequence shown here is derived from an EMBL/GenBank/DDBJ whole genome shotgun (WGS) entry which is preliminary data.</text>
</comment>
<protein>
    <recommendedName>
        <fullName evidence="5">TFIIS N-terminal domain-containing protein</fullName>
    </recommendedName>
</protein>
<dbReference type="InterPro" id="IPR051037">
    <property type="entry name" value="RNAPII_TF_IWS1"/>
</dbReference>
<feature type="domain" description="TFIIS N-terminal" evidence="5">
    <location>
        <begin position="215"/>
        <end position="292"/>
    </location>
</feature>
<organism evidence="6 7">
    <name type="scientific">Cronartium quercuum f. sp. fusiforme G11</name>
    <dbReference type="NCBI Taxonomy" id="708437"/>
    <lineage>
        <taxon>Eukaryota</taxon>
        <taxon>Fungi</taxon>
        <taxon>Dikarya</taxon>
        <taxon>Basidiomycota</taxon>
        <taxon>Pucciniomycotina</taxon>
        <taxon>Pucciniomycetes</taxon>
        <taxon>Pucciniales</taxon>
        <taxon>Coleosporiaceae</taxon>
        <taxon>Cronartium</taxon>
    </lineage>
</organism>
<feature type="compositionally biased region" description="Low complexity" evidence="4">
    <location>
        <begin position="325"/>
        <end position="337"/>
    </location>
</feature>
<evidence type="ECO:0000256" key="3">
    <source>
        <dbReference type="PROSITE-ProRule" id="PRU00649"/>
    </source>
</evidence>
<accession>A0A9P6NRD2</accession>
<feature type="compositionally biased region" description="Basic and acidic residues" evidence="4">
    <location>
        <begin position="120"/>
        <end position="132"/>
    </location>
</feature>
<sequence>MPHPDDAQALEDQIFGGGESDLSDVDGDEQHSRGVSAQRRYRQHKEDGDDDNRSQNQYEDEEYPAFTAPDSASLPKFRKTSSKAHGNSSSQKHRRPTETEEYDQQQADELEQEAVPIDPEALRKQDLYDRIDQAAGKNKKGKKRRKKGGDDDLEMLADEEVSQLRSKMMAAVNEDNEANEERRPATAKMMLLPMVTSTMQKSHLETAILDNGLLEAVKKWLEPLPDRSLPALNIQRSLLQLLTKMSIDTQSLKSSELGKVVLFYTKCKRVDTSIKRLADNLVTTWLRPIIRRPASYHSRAPLPVSSQQTNDSNIINLSNRPVAPIPSSSSNNQINRSQRARIPETIHQAFQFAPTSSLSLNSNGLDETGSQNPAFKKGSQKATAKKTREWARKMIDAKKGQRIG</sequence>
<feature type="region of interest" description="Disordered" evidence="4">
    <location>
        <begin position="300"/>
        <end position="338"/>
    </location>
</feature>
<dbReference type="EMBL" id="MU167240">
    <property type="protein sequence ID" value="KAG0148160.1"/>
    <property type="molecule type" value="Genomic_DNA"/>
</dbReference>
<feature type="compositionally biased region" description="Acidic residues" evidence="4">
    <location>
        <begin position="99"/>
        <end position="112"/>
    </location>
</feature>
<evidence type="ECO:0000256" key="1">
    <source>
        <dbReference type="ARBA" id="ARBA00037349"/>
    </source>
</evidence>
<dbReference type="PANTHER" id="PTHR46010">
    <property type="entry name" value="PROTEIN IWS1 HOMOLOG"/>
    <property type="match status" value="1"/>
</dbReference>
<evidence type="ECO:0000313" key="7">
    <source>
        <dbReference type="Proteomes" id="UP000886653"/>
    </source>
</evidence>
<reference evidence="6" key="1">
    <citation type="submission" date="2013-11" db="EMBL/GenBank/DDBJ databases">
        <title>Genome sequence of the fusiform rust pathogen reveals effectors for host alternation and coevolution with pine.</title>
        <authorList>
            <consortium name="DOE Joint Genome Institute"/>
            <person name="Smith K."/>
            <person name="Pendleton A."/>
            <person name="Kubisiak T."/>
            <person name="Anderson C."/>
            <person name="Salamov A."/>
            <person name="Aerts A."/>
            <person name="Riley R."/>
            <person name="Clum A."/>
            <person name="Lindquist E."/>
            <person name="Ence D."/>
            <person name="Campbell M."/>
            <person name="Kronenberg Z."/>
            <person name="Feau N."/>
            <person name="Dhillon B."/>
            <person name="Hamelin R."/>
            <person name="Burleigh J."/>
            <person name="Smith J."/>
            <person name="Yandell M."/>
            <person name="Nelson C."/>
            <person name="Grigoriev I."/>
            <person name="Davis J."/>
        </authorList>
    </citation>
    <scope>NUCLEOTIDE SEQUENCE</scope>
    <source>
        <strain evidence="6">G11</strain>
    </source>
</reference>
<evidence type="ECO:0000256" key="4">
    <source>
        <dbReference type="SAM" id="MobiDB-lite"/>
    </source>
</evidence>
<feature type="compositionally biased region" description="Polar residues" evidence="4">
    <location>
        <begin position="360"/>
        <end position="373"/>
    </location>
</feature>
<feature type="compositionally biased region" description="Polar residues" evidence="4">
    <location>
        <begin position="304"/>
        <end position="319"/>
    </location>
</feature>
<dbReference type="SUPFAM" id="SSF47676">
    <property type="entry name" value="Conserved domain common to transcription factors TFIIS, elongin A, CRSP70"/>
    <property type="match status" value="1"/>
</dbReference>
<evidence type="ECO:0000259" key="5">
    <source>
        <dbReference type="PROSITE" id="PS51319"/>
    </source>
</evidence>
<dbReference type="InterPro" id="IPR035441">
    <property type="entry name" value="TFIIS/LEDGF_dom_sf"/>
</dbReference>
<dbReference type="Pfam" id="PF08711">
    <property type="entry name" value="Med26"/>
    <property type="match status" value="1"/>
</dbReference>
<comment type="subcellular location">
    <subcellularLocation>
        <location evidence="3">Nucleus</location>
    </subcellularLocation>
</comment>
<comment type="similarity">
    <text evidence="2">Belongs to the IWS1 family.</text>
</comment>
<feature type="compositionally biased region" description="Basic and acidic residues" evidence="4">
    <location>
        <begin position="44"/>
        <end position="53"/>
    </location>
</feature>